<sequence>MDCVMYTFQKFAGGDKTWNVKYTPSTNVFKCSCQMFETICIPCCNTFSVMKVMNQHHIPETLIMQRWTRNAKDISEVESSSTATTPNITQIARYGALSSKCSRMSYYASLSTEGYNEANVAIDKLTIQMKGLLPSSSTTMEENVYRTRTQSRVPVKDPVIAATKRSMRQNKNTKGKAHLVQSCDSEYIMDSDGRCQPFAFQNTEVPMEERKGSNERRKGSNEKEMKASNRSNGGLNERRKGSNEKEMKASNQMRGGRVRMRAGRVRMRAMVRMREEEGFE</sequence>
<keyword evidence="1" id="KW-0539">Nucleus</keyword>
<dbReference type="Proteomes" id="UP001168877">
    <property type="component" value="Unassembled WGS sequence"/>
</dbReference>
<organism evidence="3 4">
    <name type="scientific">Acer saccharum</name>
    <name type="common">Sugar maple</name>
    <dbReference type="NCBI Taxonomy" id="4024"/>
    <lineage>
        <taxon>Eukaryota</taxon>
        <taxon>Viridiplantae</taxon>
        <taxon>Streptophyta</taxon>
        <taxon>Embryophyta</taxon>
        <taxon>Tracheophyta</taxon>
        <taxon>Spermatophyta</taxon>
        <taxon>Magnoliopsida</taxon>
        <taxon>eudicotyledons</taxon>
        <taxon>Gunneridae</taxon>
        <taxon>Pentapetalae</taxon>
        <taxon>rosids</taxon>
        <taxon>malvids</taxon>
        <taxon>Sapindales</taxon>
        <taxon>Sapindaceae</taxon>
        <taxon>Hippocastanoideae</taxon>
        <taxon>Acereae</taxon>
        <taxon>Acer</taxon>
    </lineage>
</organism>
<dbReference type="GO" id="GO:0008270">
    <property type="term" value="F:zinc ion binding"/>
    <property type="evidence" value="ECO:0007669"/>
    <property type="project" value="UniProtKB-UniRule"/>
</dbReference>
<keyword evidence="1" id="KW-0862">Zinc</keyword>
<dbReference type="PANTHER" id="PTHR31669:SF302">
    <property type="entry name" value="PROTEIN FAR1-RELATED SEQUENCE"/>
    <property type="match status" value="1"/>
</dbReference>
<dbReference type="GO" id="GO:0005634">
    <property type="term" value="C:nucleus"/>
    <property type="evidence" value="ECO:0007669"/>
    <property type="project" value="UniProtKB-SubCell"/>
</dbReference>
<protein>
    <recommendedName>
        <fullName evidence="1">Protein FAR1-RELATED SEQUENCE</fullName>
    </recommendedName>
</protein>
<keyword evidence="4" id="KW-1185">Reference proteome</keyword>
<dbReference type="EMBL" id="JAUESC010000385">
    <property type="protein sequence ID" value="KAK0579331.1"/>
    <property type="molecule type" value="Genomic_DNA"/>
</dbReference>
<evidence type="ECO:0000313" key="4">
    <source>
        <dbReference type="Proteomes" id="UP001168877"/>
    </source>
</evidence>
<feature type="compositionally biased region" description="Basic and acidic residues" evidence="2">
    <location>
        <begin position="236"/>
        <end position="248"/>
    </location>
</feature>
<comment type="similarity">
    <text evidence="1">Belongs to the FHY3/FAR1 family.</text>
</comment>
<name>A0AA39RR26_ACESA</name>
<feature type="compositionally biased region" description="Basic and acidic residues" evidence="2">
    <location>
        <begin position="207"/>
        <end position="227"/>
    </location>
</feature>
<dbReference type="GO" id="GO:0006355">
    <property type="term" value="P:regulation of DNA-templated transcription"/>
    <property type="evidence" value="ECO:0007669"/>
    <property type="project" value="UniProtKB-UniRule"/>
</dbReference>
<comment type="subcellular location">
    <subcellularLocation>
        <location evidence="1">Nucleus</location>
    </subcellularLocation>
</comment>
<evidence type="ECO:0000313" key="3">
    <source>
        <dbReference type="EMBL" id="KAK0579331.1"/>
    </source>
</evidence>
<dbReference type="InterPro" id="IPR031052">
    <property type="entry name" value="FHY3/FAR1"/>
</dbReference>
<keyword evidence="1" id="KW-0863">Zinc-finger</keyword>
<accession>A0AA39RR26</accession>
<evidence type="ECO:0000256" key="1">
    <source>
        <dbReference type="RuleBase" id="RU367018"/>
    </source>
</evidence>
<reference evidence="3" key="2">
    <citation type="submission" date="2023-06" db="EMBL/GenBank/DDBJ databases">
        <authorList>
            <person name="Swenson N.G."/>
            <person name="Wegrzyn J.L."/>
            <person name="Mcevoy S.L."/>
        </authorList>
    </citation>
    <scope>NUCLEOTIDE SEQUENCE</scope>
    <source>
        <strain evidence="3">NS2018</strain>
        <tissue evidence="3">Leaf</tissue>
    </source>
</reference>
<feature type="region of interest" description="Disordered" evidence="2">
    <location>
        <begin position="200"/>
        <end position="257"/>
    </location>
</feature>
<gene>
    <name evidence="3" type="ORF">LWI29_024625</name>
</gene>
<reference evidence="3" key="1">
    <citation type="journal article" date="2022" name="Plant J.">
        <title>Strategies of tolerance reflected in two North American maple genomes.</title>
        <authorList>
            <person name="McEvoy S.L."/>
            <person name="Sezen U.U."/>
            <person name="Trouern-Trend A."/>
            <person name="McMahon S.M."/>
            <person name="Schaberg P.G."/>
            <person name="Yang J."/>
            <person name="Wegrzyn J.L."/>
            <person name="Swenson N.G."/>
        </authorList>
    </citation>
    <scope>NUCLEOTIDE SEQUENCE</scope>
    <source>
        <strain evidence="3">NS2018</strain>
    </source>
</reference>
<dbReference type="AlphaFoldDB" id="A0AA39RR26"/>
<evidence type="ECO:0000256" key="2">
    <source>
        <dbReference type="SAM" id="MobiDB-lite"/>
    </source>
</evidence>
<keyword evidence="1" id="KW-0479">Metal-binding</keyword>
<comment type="caution">
    <text evidence="3">The sequence shown here is derived from an EMBL/GenBank/DDBJ whole genome shotgun (WGS) entry which is preliminary data.</text>
</comment>
<proteinExistence type="inferred from homology"/>
<comment type="function">
    <text evidence="1">Putative transcription activator involved in regulating light control of development.</text>
</comment>
<dbReference type="PANTHER" id="PTHR31669">
    <property type="entry name" value="PROTEIN FAR1-RELATED SEQUENCE 10-RELATED"/>
    <property type="match status" value="1"/>
</dbReference>